<reference evidence="1" key="1">
    <citation type="submission" date="2021-06" db="EMBL/GenBank/DDBJ databases">
        <authorList>
            <person name="Kallberg Y."/>
            <person name="Tangrot J."/>
            <person name="Rosling A."/>
        </authorList>
    </citation>
    <scope>NUCLEOTIDE SEQUENCE</scope>
    <source>
        <strain evidence="1">MA453B</strain>
    </source>
</reference>
<organism evidence="1 2">
    <name type="scientific">Dentiscutata erythropus</name>
    <dbReference type="NCBI Taxonomy" id="1348616"/>
    <lineage>
        <taxon>Eukaryota</taxon>
        <taxon>Fungi</taxon>
        <taxon>Fungi incertae sedis</taxon>
        <taxon>Mucoromycota</taxon>
        <taxon>Glomeromycotina</taxon>
        <taxon>Glomeromycetes</taxon>
        <taxon>Diversisporales</taxon>
        <taxon>Gigasporaceae</taxon>
        <taxon>Dentiscutata</taxon>
    </lineage>
</organism>
<proteinExistence type="predicted"/>
<gene>
    <name evidence="1" type="ORF">DERYTH_LOCUS2571</name>
</gene>
<protein>
    <submittedName>
        <fullName evidence="1">25139_t:CDS:1</fullName>
    </submittedName>
</protein>
<dbReference type="AlphaFoldDB" id="A0A9N8ZGD8"/>
<dbReference type="EMBL" id="CAJVPY010000834">
    <property type="protein sequence ID" value="CAG8494285.1"/>
    <property type="molecule type" value="Genomic_DNA"/>
</dbReference>
<evidence type="ECO:0000313" key="1">
    <source>
        <dbReference type="EMBL" id="CAG8494285.1"/>
    </source>
</evidence>
<comment type="caution">
    <text evidence="1">The sequence shown here is derived from an EMBL/GenBank/DDBJ whole genome shotgun (WGS) entry which is preliminary data.</text>
</comment>
<dbReference type="OrthoDB" id="2444584at2759"/>
<accession>A0A9N8ZGD8</accession>
<evidence type="ECO:0000313" key="2">
    <source>
        <dbReference type="Proteomes" id="UP000789405"/>
    </source>
</evidence>
<name>A0A9N8ZGD8_9GLOM</name>
<dbReference type="Proteomes" id="UP000789405">
    <property type="component" value="Unassembled WGS sequence"/>
</dbReference>
<dbReference type="Gene3D" id="1.10.510.10">
    <property type="entry name" value="Transferase(Phosphotransferase) domain 1"/>
    <property type="match status" value="1"/>
</dbReference>
<keyword evidence="2" id="KW-1185">Reference proteome</keyword>
<sequence>MILEIINNKREKIISNTPLDYVSLYEECWSSMPAKRPTLDEVLIKLKMLSAETTIEFIVNNMDIDTKDNSIKVNIEKKYSSVDEIIKESGVNFYNEFSDFEKVGENTYWKSRGLIVTLNNLNIDETVIRESIKEVYNKFNIKCLNNSLLLCNYFNSLL</sequence>